<evidence type="ECO:0000313" key="1">
    <source>
        <dbReference type="EMBL" id="JAH19208.1"/>
    </source>
</evidence>
<name>A0A0E9QSW5_ANGAN</name>
<sequence length="101" mass="11508">MCTAGTCVLVNNQCLYWGQYETPADGRINFECVPKEEQVEFQNEFPSKCAQVAGSHCGLLVHEVIQRRRKKHFLVVQVLLCFPVLPNNAEVQEIVMLVLKM</sequence>
<dbReference type="EMBL" id="GBXM01089369">
    <property type="protein sequence ID" value="JAH19208.1"/>
    <property type="molecule type" value="Transcribed_RNA"/>
</dbReference>
<reference evidence="1" key="2">
    <citation type="journal article" date="2015" name="Fish Shellfish Immunol.">
        <title>Early steps in the European eel (Anguilla anguilla)-Vibrio vulnificus interaction in the gills: Role of the RtxA13 toxin.</title>
        <authorList>
            <person name="Callol A."/>
            <person name="Pajuelo D."/>
            <person name="Ebbesson L."/>
            <person name="Teles M."/>
            <person name="MacKenzie S."/>
            <person name="Amaro C."/>
        </authorList>
    </citation>
    <scope>NUCLEOTIDE SEQUENCE</scope>
</reference>
<organism evidence="1">
    <name type="scientific">Anguilla anguilla</name>
    <name type="common">European freshwater eel</name>
    <name type="synonym">Muraena anguilla</name>
    <dbReference type="NCBI Taxonomy" id="7936"/>
    <lineage>
        <taxon>Eukaryota</taxon>
        <taxon>Metazoa</taxon>
        <taxon>Chordata</taxon>
        <taxon>Craniata</taxon>
        <taxon>Vertebrata</taxon>
        <taxon>Euteleostomi</taxon>
        <taxon>Actinopterygii</taxon>
        <taxon>Neopterygii</taxon>
        <taxon>Teleostei</taxon>
        <taxon>Anguilliformes</taxon>
        <taxon>Anguillidae</taxon>
        <taxon>Anguilla</taxon>
    </lineage>
</organism>
<accession>A0A0E9QSW5</accession>
<proteinExistence type="predicted"/>
<dbReference type="AlphaFoldDB" id="A0A0E9QSW5"/>
<protein>
    <submittedName>
        <fullName evidence="1">Uncharacterized protein</fullName>
    </submittedName>
</protein>
<reference evidence="1" key="1">
    <citation type="submission" date="2014-11" db="EMBL/GenBank/DDBJ databases">
        <authorList>
            <person name="Amaro Gonzalez C."/>
        </authorList>
    </citation>
    <scope>NUCLEOTIDE SEQUENCE</scope>
</reference>